<dbReference type="GO" id="GO:0005737">
    <property type="term" value="C:cytoplasm"/>
    <property type="evidence" value="ECO:0007669"/>
    <property type="project" value="TreeGrafter"/>
</dbReference>
<keyword evidence="5" id="KW-0539">Nucleus</keyword>
<dbReference type="EMBL" id="CAXITT010002308">
    <property type="protein sequence ID" value="CAL1548948.1"/>
    <property type="molecule type" value="Genomic_DNA"/>
</dbReference>
<keyword evidence="4" id="KW-0520">NAD</keyword>
<dbReference type="PANTHER" id="PTHR14453:SF67">
    <property type="entry name" value="POLY [ADP-RIBOSE] POLYMERASE"/>
    <property type="match status" value="1"/>
</dbReference>
<reference evidence="7 8" key="1">
    <citation type="submission" date="2024-04" db="EMBL/GenBank/DDBJ databases">
        <authorList>
            <consortium name="Genoscope - CEA"/>
            <person name="William W."/>
        </authorList>
    </citation>
    <scope>NUCLEOTIDE SEQUENCE [LARGE SCALE GENOMIC DNA]</scope>
</reference>
<comment type="caution">
    <text evidence="7">The sequence shown here is derived from an EMBL/GenBank/DDBJ whole genome shotgun (WGS) entry which is preliminary data.</text>
</comment>
<dbReference type="GO" id="GO:0016757">
    <property type="term" value="F:glycosyltransferase activity"/>
    <property type="evidence" value="ECO:0007669"/>
    <property type="project" value="UniProtKB-KW"/>
</dbReference>
<dbReference type="InterPro" id="IPR043472">
    <property type="entry name" value="Macro_dom-like"/>
</dbReference>
<dbReference type="AlphaFoldDB" id="A0AAV2IS79"/>
<dbReference type="GO" id="GO:0005634">
    <property type="term" value="C:nucleus"/>
    <property type="evidence" value="ECO:0007669"/>
    <property type="project" value="UniProtKB-SubCell"/>
</dbReference>
<evidence type="ECO:0000313" key="8">
    <source>
        <dbReference type="Proteomes" id="UP001497497"/>
    </source>
</evidence>
<dbReference type="PROSITE" id="PS51154">
    <property type="entry name" value="MACRO"/>
    <property type="match status" value="1"/>
</dbReference>
<name>A0AAV2IS79_LYMST</name>
<evidence type="ECO:0000259" key="6">
    <source>
        <dbReference type="PROSITE" id="PS51154"/>
    </source>
</evidence>
<protein>
    <recommendedName>
        <fullName evidence="6">Macro domain-containing protein</fullName>
    </recommendedName>
</protein>
<organism evidence="7 8">
    <name type="scientific">Lymnaea stagnalis</name>
    <name type="common">Great pond snail</name>
    <name type="synonym">Helix stagnalis</name>
    <dbReference type="NCBI Taxonomy" id="6523"/>
    <lineage>
        <taxon>Eukaryota</taxon>
        <taxon>Metazoa</taxon>
        <taxon>Spiralia</taxon>
        <taxon>Lophotrochozoa</taxon>
        <taxon>Mollusca</taxon>
        <taxon>Gastropoda</taxon>
        <taxon>Heterobranchia</taxon>
        <taxon>Euthyneura</taxon>
        <taxon>Panpulmonata</taxon>
        <taxon>Hygrophila</taxon>
        <taxon>Lymnaeoidea</taxon>
        <taxon>Lymnaeidae</taxon>
        <taxon>Lymnaea</taxon>
    </lineage>
</organism>
<keyword evidence="3" id="KW-0808">Transferase</keyword>
<feature type="non-terminal residue" evidence="7">
    <location>
        <position position="191"/>
    </location>
</feature>
<dbReference type="Pfam" id="PF01661">
    <property type="entry name" value="Macro"/>
    <property type="match status" value="1"/>
</dbReference>
<dbReference type="Proteomes" id="UP001497497">
    <property type="component" value="Unassembled WGS sequence"/>
</dbReference>
<gene>
    <name evidence="7" type="ORF">GSLYS_00022265001</name>
</gene>
<keyword evidence="2" id="KW-0328">Glycosyltransferase</keyword>
<feature type="non-terminal residue" evidence="7">
    <location>
        <position position="1"/>
    </location>
</feature>
<dbReference type="SUPFAM" id="SSF52949">
    <property type="entry name" value="Macro domain-like"/>
    <property type="match status" value="1"/>
</dbReference>
<proteinExistence type="predicted"/>
<comment type="subcellular location">
    <subcellularLocation>
        <location evidence="1">Nucleus</location>
    </subcellularLocation>
</comment>
<evidence type="ECO:0000256" key="1">
    <source>
        <dbReference type="ARBA" id="ARBA00004123"/>
    </source>
</evidence>
<accession>A0AAV2IS79</accession>
<dbReference type="PANTHER" id="PTHR14453">
    <property type="entry name" value="PARP/ZINC FINGER CCCH TYPE DOMAIN CONTAINING PROTEIN"/>
    <property type="match status" value="1"/>
</dbReference>
<evidence type="ECO:0000256" key="5">
    <source>
        <dbReference type="ARBA" id="ARBA00023242"/>
    </source>
</evidence>
<evidence type="ECO:0000313" key="7">
    <source>
        <dbReference type="EMBL" id="CAL1548948.1"/>
    </source>
</evidence>
<sequence>TYLDEEGSSCQLNKIFLCDMRGNNVVDIKERCEAVWQLKLDTLKAIQDFGEKKYEKSFAKTRKQKHEISKFGPVKVDVKKNKITKSDTDAIVITITGGLELRKGKIGKDVLQYGGASIQDELRNKYASRIQSWEFAETKSGNLKCKLIMHACLSCYHGKKTELVCLVYKLLKRANDLNLRSISLPALGTGG</sequence>
<dbReference type="Gene3D" id="3.40.220.10">
    <property type="entry name" value="Leucine Aminopeptidase, subunit E, domain 1"/>
    <property type="match status" value="1"/>
</dbReference>
<evidence type="ECO:0000256" key="4">
    <source>
        <dbReference type="ARBA" id="ARBA00023027"/>
    </source>
</evidence>
<keyword evidence="8" id="KW-1185">Reference proteome</keyword>
<evidence type="ECO:0000256" key="2">
    <source>
        <dbReference type="ARBA" id="ARBA00022676"/>
    </source>
</evidence>
<dbReference type="GO" id="GO:0003714">
    <property type="term" value="F:transcription corepressor activity"/>
    <property type="evidence" value="ECO:0007669"/>
    <property type="project" value="TreeGrafter"/>
</dbReference>
<dbReference type="GO" id="GO:0010629">
    <property type="term" value="P:negative regulation of gene expression"/>
    <property type="evidence" value="ECO:0007669"/>
    <property type="project" value="TreeGrafter"/>
</dbReference>
<dbReference type="InterPro" id="IPR052056">
    <property type="entry name" value="Mono-ARTD/PARP"/>
</dbReference>
<feature type="domain" description="Macro" evidence="6">
    <location>
        <begin position="63"/>
        <end position="191"/>
    </location>
</feature>
<evidence type="ECO:0000256" key="3">
    <source>
        <dbReference type="ARBA" id="ARBA00022679"/>
    </source>
</evidence>
<dbReference type="InterPro" id="IPR002589">
    <property type="entry name" value="Macro_dom"/>
</dbReference>